<organism evidence="1 2">
    <name type="scientific">Pochonia chlamydosporia 170</name>
    <dbReference type="NCBI Taxonomy" id="1380566"/>
    <lineage>
        <taxon>Eukaryota</taxon>
        <taxon>Fungi</taxon>
        <taxon>Dikarya</taxon>
        <taxon>Ascomycota</taxon>
        <taxon>Pezizomycotina</taxon>
        <taxon>Sordariomycetes</taxon>
        <taxon>Hypocreomycetidae</taxon>
        <taxon>Hypocreales</taxon>
        <taxon>Clavicipitaceae</taxon>
        <taxon>Pochonia</taxon>
    </lineage>
</organism>
<proteinExistence type="predicted"/>
<dbReference type="GeneID" id="28858395"/>
<keyword evidence="2" id="KW-1185">Reference proteome</keyword>
<dbReference type="KEGG" id="pchm:VFPPC_16648"/>
<evidence type="ECO:0000313" key="1">
    <source>
        <dbReference type="EMBL" id="OAQ62364.1"/>
    </source>
</evidence>
<dbReference type="AlphaFoldDB" id="A0A179FA76"/>
<gene>
    <name evidence="1" type="ORF">VFPPC_16648</name>
</gene>
<accession>A0A179FA76</accession>
<dbReference type="Proteomes" id="UP000078397">
    <property type="component" value="Unassembled WGS sequence"/>
</dbReference>
<dbReference type="EMBL" id="LSBJ02000007">
    <property type="protein sequence ID" value="OAQ62364.1"/>
    <property type="molecule type" value="Genomic_DNA"/>
</dbReference>
<name>A0A179FA76_METCM</name>
<reference evidence="1 2" key="1">
    <citation type="journal article" date="2016" name="PLoS Pathog.">
        <title>Biosynthesis of antibiotic leucinostatins in bio-control fungus Purpureocillium lilacinum and their inhibition on phytophthora revealed by genome mining.</title>
        <authorList>
            <person name="Wang G."/>
            <person name="Liu Z."/>
            <person name="Lin R."/>
            <person name="Li E."/>
            <person name="Mao Z."/>
            <person name="Ling J."/>
            <person name="Yang Y."/>
            <person name="Yin W.B."/>
            <person name="Xie B."/>
        </authorList>
    </citation>
    <scope>NUCLEOTIDE SEQUENCE [LARGE SCALE GENOMIC DNA]</scope>
    <source>
        <strain evidence="1">170</strain>
    </source>
</reference>
<protein>
    <submittedName>
        <fullName evidence="1">Uncharacterized protein</fullName>
    </submittedName>
</protein>
<dbReference type="RefSeq" id="XP_018140068.1">
    <property type="nucleotide sequence ID" value="XM_018294401.1"/>
</dbReference>
<comment type="caution">
    <text evidence="1">The sequence shown here is derived from an EMBL/GenBank/DDBJ whole genome shotgun (WGS) entry which is preliminary data.</text>
</comment>
<evidence type="ECO:0000313" key="2">
    <source>
        <dbReference type="Proteomes" id="UP000078397"/>
    </source>
</evidence>
<sequence length="97" mass="10828">MCLIISGERASSIAKFDRSRCRVMTPHHQHWLITVGMHPTTARVGALQQRVCDSAIRYVNRREVPQHQCSWLDEGSSGSRRDCANVIQLHGNGGDCA</sequence>